<comment type="caution">
    <text evidence="8">The sequence shown here is derived from an EMBL/GenBank/DDBJ whole genome shotgun (WGS) entry which is preliminary data.</text>
</comment>
<evidence type="ECO:0000313" key="9">
    <source>
        <dbReference type="Proteomes" id="UP000217944"/>
    </source>
</evidence>
<feature type="transmembrane region" description="Helical" evidence="7">
    <location>
        <begin position="181"/>
        <end position="202"/>
    </location>
</feature>
<evidence type="ECO:0000256" key="2">
    <source>
        <dbReference type="ARBA" id="ARBA00009784"/>
    </source>
</evidence>
<keyword evidence="6 7" id="KW-0472">Membrane</keyword>
<gene>
    <name evidence="8" type="ORF">LNAT_P1038</name>
</gene>
<reference evidence="8 9" key="1">
    <citation type="journal article" date="2017" name="Syst. Appl. Microbiol.">
        <title>Lebetimonas natsushimae sp. nov., a novel strictly anaerobic, moderately thermophilic chemoautotroph isolated from a deep-sea hydrothermal vent polychaete nest in the Mid-Okinawa Trough.</title>
        <authorList>
            <person name="Nagata R."/>
            <person name="Takaki Y."/>
            <person name="Tame A."/>
            <person name="Nunoura T."/>
            <person name="Muto H."/>
            <person name="Mino S."/>
            <person name="Sawayama S."/>
            <person name="Takai K."/>
            <person name="Nakagawa S."/>
        </authorList>
    </citation>
    <scope>NUCLEOTIDE SEQUENCE [LARGE SCALE GENOMIC DNA]</scope>
    <source>
        <strain evidence="8 9">HS1857</strain>
    </source>
</reference>
<evidence type="ECO:0000256" key="6">
    <source>
        <dbReference type="ARBA" id="ARBA00023136"/>
    </source>
</evidence>
<evidence type="ECO:0000256" key="4">
    <source>
        <dbReference type="ARBA" id="ARBA00022692"/>
    </source>
</evidence>
<dbReference type="OrthoDB" id="21094at2"/>
<protein>
    <recommendedName>
        <fullName evidence="7">UPF0056 membrane protein</fullName>
    </recommendedName>
</protein>
<dbReference type="PANTHER" id="PTHR33508">
    <property type="entry name" value="UPF0056 MEMBRANE PROTEIN YHCE"/>
    <property type="match status" value="1"/>
</dbReference>
<comment type="subcellular location">
    <subcellularLocation>
        <location evidence="1 7">Cell membrane</location>
        <topology evidence="1 7">Multi-pass membrane protein</topology>
    </subcellularLocation>
</comment>
<dbReference type="RefSeq" id="WP_096259084.1">
    <property type="nucleotide sequence ID" value="NZ_BDME01000002.1"/>
</dbReference>
<organism evidence="8 9">
    <name type="scientific">Lebetimonas natsushimae</name>
    <dbReference type="NCBI Taxonomy" id="1936991"/>
    <lineage>
        <taxon>Bacteria</taxon>
        <taxon>Pseudomonadati</taxon>
        <taxon>Campylobacterota</taxon>
        <taxon>Epsilonproteobacteria</taxon>
        <taxon>Nautiliales</taxon>
        <taxon>Nautiliaceae</taxon>
        <taxon>Lebetimonas</taxon>
    </lineage>
</organism>
<dbReference type="NCBIfam" id="TIGR00427">
    <property type="entry name" value="NAAT family transporter"/>
    <property type="match status" value="1"/>
</dbReference>
<feature type="transmembrane region" description="Helical" evidence="7">
    <location>
        <begin position="109"/>
        <end position="131"/>
    </location>
</feature>
<comment type="similarity">
    <text evidence="2 7">Belongs to the UPF0056 (MarC) family.</text>
</comment>
<keyword evidence="4 7" id="KW-0812">Transmembrane</keyword>
<dbReference type="PANTHER" id="PTHR33508:SF1">
    <property type="entry name" value="UPF0056 MEMBRANE PROTEIN YHCE"/>
    <property type="match status" value="1"/>
</dbReference>
<proteinExistence type="inferred from homology"/>
<sequence length="205" mass="21766">MLKTILFDTISLITILNPIAAAAIMVSLVKYSDIPSVSKTTSLTVLIASVITMIAGGWVLKIFGINLPSIKAIGGVVLLIIALNMVQGKEMAPTNATKDEHEAAQEKDNIAVIPLAIPILFGPGVITTIIVLSEKSKKLIDKGALSISIVISVFIVYIILKNATYISKLLGINGLKIVTRLMGLIIGAISFLFLIGGIKALWLMS</sequence>
<feature type="transmembrane region" description="Helical" evidence="7">
    <location>
        <begin position="12"/>
        <end position="31"/>
    </location>
</feature>
<dbReference type="GO" id="GO:0005886">
    <property type="term" value="C:plasma membrane"/>
    <property type="evidence" value="ECO:0007669"/>
    <property type="project" value="UniProtKB-SubCell"/>
</dbReference>
<evidence type="ECO:0000256" key="5">
    <source>
        <dbReference type="ARBA" id="ARBA00022989"/>
    </source>
</evidence>
<evidence type="ECO:0000256" key="1">
    <source>
        <dbReference type="ARBA" id="ARBA00004651"/>
    </source>
</evidence>
<feature type="transmembrane region" description="Helical" evidence="7">
    <location>
        <begin position="43"/>
        <end position="63"/>
    </location>
</feature>
<evidence type="ECO:0000256" key="7">
    <source>
        <dbReference type="RuleBase" id="RU362048"/>
    </source>
</evidence>
<evidence type="ECO:0000256" key="3">
    <source>
        <dbReference type="ARBA" id="ARBA00022475"/>
    </source>
</evidence>
<keyword evidence="5 7" id="KW-1133">Transmembrane helix</keyword>
<keyword evidence="3" id="KW-1003">Cell membrane</keyword>
<name>A0A292YES4_9BACT</name>
<accession>A0A292YES4</accession>
<evidence type="ECO:0000313" key="8">
    <source>
        <dbReference type="EMBL" id="GAX87741.1"/>
    </source>
</evidence>
<dbReference type="EMBL" id="BDME01000002">
    <property type="protein sequence ID" value="GAX87741.1"/>
    <property type="molecule type" value="Genomic_DNA"/>
</dbReference>
<dbReference type="Pfam" id="PF01914">
    <property type="entry name" value="MarC"/>
    <property type="match status" value="1"/>
</dbReference>
<dbReference type="InterPro" id="IPR002771">
    <property type="entry name" value="Multi_antbiot-R_MarC"/>
</dbReference>
<feature type="transmembrane region" description="Helical" evidence="7">
    <location>
        <begin position="143"/>
        <end position="160"/>
    </location>
</feature>
<dbReference type="AlphaFoldDB" id="A0A292YES4"/>
<keyword evidence="9" id="KW-1185">Reference proteome</keyword>
<dbReference type="Proteomes" id="UP000217944">
    <property type="component" value="Unassembled WGS sequence"/>
</dbReference>
<feature type="transmembrane region" description="Helical" evidence="7">
    <location>
        <begin position="69"/>
        <end position="88"/>
    </location>
</feature>